<evidence type="ECO:0000256" key="1">
    <source>
        <dbReference type="SAM" id="MobiDB-lite"/>
    </source>
</evidence>
<protein>
    <submittedName>
        <fullName evidence="2">Uncharacterized protein</fullName>
    </submittedName>
</protein>
<dbReference type="EMBL" id="KN837399">
    <property type="protein sequence ID" value="KIJ25778.1"/>
    <property type="molecule type" value="Genomic_DNA"/>
</dbReference>
<organism evidence="2 3">
    <name type="scientific">Sphaerobolus stellatus (strain SS14)</name>
    <dbReference type="NCBI Taxonomy" id="990650"/>
    <lineage>
        <taxon>Eukaryota</taxon>
        <taxon>Fungi</taxon>
        <taxon>Dikarya</taxon>
        <taxon>Basidiomycota</taxon>
        <taxon>Agaricomycotina</taxon>
        <taxon>Agaricomycetes</taxon>
        <taxon>Phallomycetidae</taxon>
        <taxon>Geastrales</taxon>
        <taxon>Sphaerobolaceae</taxon>
        <taxon>Sphaerobolus</taxon>
    </lineage>
</organism>
<dbReference type="AlphaFoldDB" id="A0A0C9T9P4"/>
<dbReference type="HOGENOM" id="CLU_2374148_0_0_1"/>
<gene>
    <name evidence="2" type="ORF">M422DRAFT_273236</name>
</gene>
<evidence type="ECO:0000313" key="3">
    <source>
        <dbReference type="Proteomes" id="UP000054279"/>
    </source>
</evidence>
<feature type="compositionally biased region" description="Acidic residues" evidence="1">
    <location>
        <begin position="71"/>
        <end position="80"/>
    </location>
</feature>
<name>A0A0C9T9P4_SPHS4</name>
<proteinExistence type="predicted"/>
<dbReference type="Proteomes" id="UP000054279">
    <property type="component" value="Unassembled WGS sequence"/>
</dbReference>
<keyword evidence="3" id="KW-1185">Reference proteome</keyword>
<feature type="region of interest" description="Disordered" evidence="1">
    <location>
        <begin position="71"/>
        <end position="95"/>
    </location>
</feature>
<evidence type="ECO:0000313" key="2">
    <source>
        <dbReference type="EMBL" id="KIJ25778.1"/>
    </source>
</evidence>
<accession>A0A0C9T9P4</accession>
<sequence length="95" mass="10148">MPPAINSTAPAARNEPPPLTDAERETLNAASVVGDAVRFTQTGSGITPGRDYVAPPVKREIAGGAMMFYGEFEDGSEDQPDPYYEPQETDTDSDV</sequence>
<reference evidence="2 3" key="1">
    <citation type="submission" date="2014-06" db="EMBL/GenBank/DDBJ databases">
        <title>Evolutionary Origins and Diversification of the Mycorrhizal Mutualists.</title>
        <authorList>
            <consortium name="DOE Joint Genome Institute"/>
            <consortium name="Mycorrhizal Genomics Consortium"/>
            <person name="Kohler A."/>
            <person name="Kuo A."/>
            <person name="Nagy L.G."/>
            <person name="Floudas D."/>
            <person name="Copeland A."/>
            <person name="Barry K.W."/>
            <person name="Cichocki N."/>
            <person name="Veneault-Fourrey C."/>
            <person name="LaButti K."/>
            <person name="Lindquist E.A."/>
            <person name="Lipzen A."/>
            <person name="Lundell T."/>
            <person name="Morin E."/>
            <person name="Murat C."/>
            <person name="Riley R."/>
            <person name="Ohm R."/>
            <person name="Sun H."/>
            <person name="Tunlid A."/>
            <person name="Henrissat B."/>
            <person name="Grigoriev I.V."/>
            <person name="Hibbett D.S."/>
            <person name="Martin F."/>
        </authorList>
    </citation>
    <scope>NUCLEOTIDE SEQUENCE [LARGE SCALE GENOMIC DNA]</scope>
    <source>
        <strain evidence="2 3">SS14</strain>
    </source>
</reference>
<feature type="region of interest" description="Disordered" evidence="1">
    <location>
        <begin position="1"/>
        <end position="21"/>
    </location>
</feature>